<dbReference type="AlphaFoldDB" id="A0A085ZNE4"/>
<keyword evidence="2" id="KW-1185">Reference proteome</keyword>
<organism evidence="1 2">
    <name type="scientific">Flavobacterium reichenbachii</name>
    <dbReference type="NCBI Taxonomy" id="362418"/>
    <lineage>
        <taxon>Bacteria</taxon>
        <taxon>Pseudomonadati</taxon>
        <taxon>Bacteroidota</taxon>
        <taxon>Flavobacteriia</taxon>
        <taxon>Flavobacteriales</taxon>
        <taxon>Flavobacteriaceae</taxon>
        <taxon>Flavobacterium</taxon>
    </lineage>
</organism>
<dbReference type="EMBL" id="JPRL01000001">
    <property type="protein sequence ID" value="KFF05958.1"/>
    <property type="molecule type" value="Genomic_DNA"/>
</dbReference>
<reference evidence="1 2" key="1">
    <citation type="submission" date="2014-07" db="EMBL/GenBank/DDBJ databases">
        <title>Genome of Flavobacterium reichenbachii LMG 25512.</title>
        <authorList>
            <person name="Stropko S.J."/>
            <person name="Pipes S.E."/>
            <person name="Newman J.D."/>
        </authorList>
    </citation>
    <scope>NUCLEOTIDE SEQUENCE [LARGE SCALE GENOMIC DNA]</scope>
    <source>
        <strain evidence="1 2">LMG 25512</strain>
    </source>
</reference>
<sequence>MWSDQYHYFNIYYDEELSVKVKTSEVREFLLSLKELKQKSDFTFINQTDFPFTEIILLNAKSLNSWSTKDVNKNETNLLSIVCEKGKQESLEKLKTTFSKIRKFLNWQFIEED</sequence>
<evidence type="ECO:0000313" key="1">
    <source>
        <dbReference type="EMBL" id="KFF05958.1"/>
    </source>
</evidence>
<dbReference type="Proteomes" id="UP000028715">
    <property type="component" value="Unassembled WGS sequence"/>
</dbReference>
<comment type="caution">
    <text evidence="1">The sequence shown here is derived from an EMBL/GenBank/DDBJ whole genome shotgun (WGS) entry which is preliminary data.</text>
</comment>
<protein>
    <submittedName>
        <fullName evidence="1">Uncharacterized protein</fullName>
    </submittedName>
</protein>
<accession>A0A085ZNE4</accession>
<dbReference type="STRING" id="362418.IW19_10680"/>
<proteinExistence type="predicted"/>
<evidence type="ECO:0000313" key="2">
    <source>
        <dbReference type="Proteomes" id="UP000028715"/>
    </source>
</evidence>
<gene>
    <name evidence="1" type="ORF">IW19_10680</name>
</gene>
<name>A0A085ZNE4_9FLAO</name>
<dbReference type="eggNOG" id="ENOG5033NEM">
    <property type="taxonomic scope" value="Bacteria"/>
</dbReference>